<feature type="region of interest" description="Disordered" evidence="1">
    <location>
        <begin position="166"/>
        <end position="233"/>
    </location>
</feature>
<proteinExistence type="predicted"/>
<dbReference type="EMBL" id="KZ678475">
    <property type="protein sequence ID" value="PSR82535.1"/>
    <property type="molecule type" value="Genomic_DNA"/>
</dbReference>
<feature type="region of interest" description="Disordered" evidence="1">
    <location>
        <begin position="111"/>
        <end position="133"/>
    </location>
</feature>
<organism evidence="2 3">
    <name type="scientific">Coniella lustricola</name>
    <dbReference type="NCBI Taxonomy" id="2025994"/>
    <lineage>
        <taxon>Eukaryota</taxon>
        <taxon>Fungi</taxon>
        <taxon>Dikarya</taxon>
        <taxon>Ascomycota</taxon>
        <taxon>Pezizomycotina</taxon>
        <taxon>Sordariomycetes</taxon>
        <taxon>Sordariomycetidae</taxon>
        <taxon>Diaporthales</taxon>
        <taxon>Schizoparmaceae</taxon>
        <taxon>Coniella</taxon>
    </lineage>
</organism>
<feature type="compositionally biased region" description="Basic and acidic residues" evidence="1">
    <location>
        <begin position="19"/>
        <end position="30"/>
    </location>
</feature>
<accession>A0A2T3A4A4</accession>
<evidence type="ECO:0000313" key="3">
    <source>
        <dbReference type="Proteomes" id="UP000241462"/>
    </source>
</evidence>
<dbReference type="Proteomes" id="UP000241462">
    <property type="component" value="Unassembled WGS sequence"/>
</dbReference>
<sequence length="233" mass="25609">MAPPKRAKGAPTKRSPSHPSKEEVQSDAKKRNTLRRRQIKKAKRAKQLRAFKAAIRTADDPATKKELLSIEGQIYQPWKFGPRASAKLSRLEALIKQQDSEIKQLRTSLKEKSVPELTTGGPEIADALGEQPDSSPVKIVEQLLNDATVAQEASAIGHAAIPSVEVEDLEQSVEQRSSSSKQASPGPNDEQTAVRDTPSITSKKIARGLSVESDATTPRTLRRSPRKRVERQI</sequence>
<evidence type="ECO:0000256" key="1">
    <source>
        <dbReference type="SAM" id="MobiDB-lite"/>
    </source>
</evidence>
<feature type="compositionally biased region" description="Basic residues" evidence="1">
    <location>
        <begin position="220"/>
        <end position="233"/>
    </location>
</feature>
<feature type="region of interest" description="Disordered" evidence="1">
    <location>
        <begin position="1"/>
        <end position="46"/>
    </location>
</feature>
<protein>
    <submittedName>
        <fullName evidence="2">Uncharacterized protein</fullName>
    </submittedName>
</protein>
<keyword evidence="3" id="KW-1185">Reference proteome</keyword>
<feature type="compositionally biased region" description="Polar residues" evidence="1">
    <location>
        <begin position="172"/>
        <end position="191"/>
    </location>
</feature>
<dbReference type="InParanoid" id="A0A2T3A4A4"/>
<feature type="compositionally biased region" description="Basic residues" evidence="1">
    <location>
        <begin position="31"/>
        <end position="46"/>
    </location>
</feature>
<dbReference type="AlphaFoldDB" id="A0A2T3A4A4"/>
<evidence type="ECO:0000313" key="2">
    <source>
        <dbReference type="EMBL" id="PSR82535.1"/>
    </source>
</evidence>
<gene>
    <name evidence="2" type="ORF">BD289DRAFT_12562</name>
</gene>
<reference evidence="2 3" key="1">
    <citation type="journal article" date="2018" name="Mycol. Prog.">
        <title>Coniella lustricola, a new species from submerged detritus.</title>
        <authorList>
            <person name="Raudabaugh D.B."/>
            <person name="Iturriaga T."/>
            <person name="Carver A."/>
            <person name="Mondo S."/>
            <person name="Pangilinan J."/>
            <person name="Lipzen A."/>
            <person name="He G."/>
            <person name="Amirebrahimi M."/>
            <person name="Grigoriev I.V."/>
            <person name="Miller A.N."/>
        </authorList>
    </citation>
    <scope>NUCLEOTIDE SEQUENCE [LARGE SCALE GENOMIC DNA]</scope>
    <source>
        <strain evidence="2 3">B22-T-1</strain>
    </source>
</reference>
<dbReference type="OrthoDB" id="5233782at2759"/>
<name>A0A2T3A4A4_9PEZI</name>